<dbReference type="PANTHER" id="PTHR21143:SF133">
    <property type="entry name" value="GUSTATORY AND PHEROMONE RECEPTOR 32A-RELATED"/>
    <property type="match status" value="1"/>
</dbReference>
<dbReference type="GO" id="GO:0030424">
    <property type="term" value="C:axon"/>
    <property type="evidence" value="ECO:0007669"/>
    <property type="project" value="TreeGrafter"/>
</dbReference>
<dbReference type="GO" id="GO:0008049">
    <property type="term" value="P:male courtship behavior"/>
    <property type="evidence" value="ECO:0007669"/>
    <property type="project" value="TreeGrafter"/>
</dbReference>
<accession>A0A9Q0S468</accession>
<dbReference type="InterPro" id="IPR013604">
    <property type="entry name" value="7TM_chemorcpt"/>
</dbReference>
<dbReference type="Proteomes" id="UP001151699">
    <property type="component" value="Chromosome B"/>
</dbReference>
<comment type="function">
    <text evidence="8">Gustatory receptor which mediates acceptance or avoidance behavior, depending on its substrates.</text>
</comment>
<protein>
    <recommendedName>
        <fullName evidence="8">Gustatory receptor</fullName>
    </recommendedName>
</protein>
<evidence type="ECO:0000256" key="2">
    <source>
        <dbReference type="ARBA" id="ARBA00022475"/>
    </source>
</evidence>
<dbReference type="GO" id="GO:0043025">
    <property type="term" value="C:neuronal cell body"/>
    <property type="evidence" value="ECO:0007669"/>
    <property type="project" value="TreeGrafter"/>
</dbReference>
<evidence type="ECO:0000313" key="9">
    <source>
        <dbReference type="EMBL" id="KAJ6642850.1"/>
    </source>
</evidence>
<dbReference type="GO" id="GO:0007165">
    <property type="term" value="P:signal transduction"/>
    <property type="evidence" value="ECO:0007669"/>
    <property type="project" value="UniProtKB-KW"/>
</dbReference>
<dbReference type="PANTHER" id="PTHR21143">
    <property type="entry name" value="INVERTEBRATE GUSTATORY RECEPTOR"/>
    <property type="match status" value="1"/>
</dbReference>
<dbReference type="GO" id="GO:0030425">
    <property type="term" value="C:dendrite"/>
    <property type="evidence" value="ECO:0007669"/>
    <property type="project" value="TreeGrafter"/>
</dbReference>
<keyword evidence="3 8" id="KW-0812">Transmembrane</keyword>
<feature type="transmembrane region" description="Helical" evidence="8">
    <location>
        <begin position="129"/>
        <end position="149"/>
    </location>
</feature>
<keyword evidence="2 8" id="KW-1003">Cell membrane</keyword>
<comment type="caution">
    <text evidence="9">The sequence shown here is derived from an EMBL/GenBank/DDBJ whole genome shotgun (WGS) entry which is preliminary data.</text>
</comment>
<dbReference type="GO" id="GO:0050909">
    <property type="term" value="P:sensory perception of taste"/>
    <property type="evidence" value="ECO:0007669"/>
    <property type="project" value="InterPro"/>
</dbReference>
<feature type="transmembrane region" description="Helical" evidence="8">
    <location>
        <begin position="349"/>
        <end position="369"/>
    </location>
</feature>
<gene>
    <name evidence="9" type="ORF">Bhyg_07806</name>
</gene>
<dbReference type="GO" id="GO:0007635">
    <property type="term" value="P:chemosensory behavior"/>
    <property type="evidence" value="ECO:0007669"/>
    <property type="project" value="TreeGrafter"/>
</dbReference>
<keyword evidence="5 8" id="KW-0472">Membrane</keyword>
<keyword evidence="6 8" id="KW-0675">Receptor</keyword>
<organism evidence="9 10">
    <name type="scientific">Pseudolycoriella hygida</name>
    <dbReference type="NCBI Taxonomy" id="35572"/>
    <lineage>
        <taxon>Eukaryota</taxon>
        <taxon>Metazoa</taxon>
        <taxon>Ecdysozoa</taxon>
        <taxon>Arthropoda</taxon>
        <taxon>Hexapoda</taxon>
        <taxon>Insecta</taxon>
        <taxon>Pterygota</taxon>
        <taxon>Neoptera</taxon>
        <taxon>Endopterygota</taxon>
        <taxon>Diptera</taxon>
        <taxon>Nematocera</taxon>
        <taxon>Sciaroidea</taxon>
        <taxon>Sciaridae</taxon>
        <taxon>Pseudolycoriella</taxon>
    </lineage>
</organism>
<reference evidence="9" key="1">
    <citation type="submission" date="2022-07" db="EMBL/GenBank/DDBJ databases">
        <authorList>
            <person name="Trinca V."/>
            <person name="Uliana J.V.C."/>
            <person name="Torres T.T."/>
            <person name="Ward R.J."/>
            <person name="Monesi N."/>
        </authorList>
    </citation>
    <scope>NUCLEOTIDE SEQUENCE</scope>
    <source>
        <strain evidence="9">HSMRA1968</strain>
        <tissue evidence="9">Whole embryos</tissue>
    </source>
</reference>
<feature type="transmembrane region" description="Helical" evidence="8">
    <location>
        <begin position="161"/>
        <end position="183"/>
    </location>
</feature>
<dbReference type="GO" id="GO:0005886">
    <property type="term" value="C:plasma membrane"/>
    <property type="evidence" value="ECO:0007669"/>
    <property type="project" value="UniProtKB-SubCell"/>
</dbReference>
<comment type="similarity">
    <text evidence="8">Belongs to the insect chemoreceptor superfamily. Gustatory receptor (GR) family.</text>
</comment>
<sequence>MNFLVYLNRILLLLLFFGLCPMSLNKEKTEVTSTFFELCYIGVYLVAFSLAIGFFGYYAFFTHGIEKIIKDTASISGYSQTVFVIIIFYSTIVVAVCHKKAQAKYFNRVNSFDEKLINKLKIGIENSKMLCYMIYQYVLIIIAELILYTTGQLLEGFPDKYVFIFQIFCGFMVLTITLAALHVRNCGIILTRRFSILYNQLDRITDSPSLSTRQCEEVLNVFDLVEDLFVLKHKFGKAFGFQLLLNSAFDFIYLTIDIYYVLMSLVSNGFQWSDVYKFLAFSLTHIVKNVMLVFVMENLASQVDEIRKIATKASLASNREMSASLDLLFLKLQHMEKTKYITANDFFPINYAMLYNMGAAIVTHMMILLQFQQWEDSQKLLASENGTVLANVSSKN</sequence>
<evidence type="ECO:0000256" key="5">
    <source>
        <dbReference type="ARBA" id="ARBA00023136"/>
    </source>
</evidence>
<keyword evidence="4 8" id="KW-1133">Transmembrane helix</keyword>
<evidence type="ECO:0000256" key="8">
    <source>
        <dbReference type="RuleBase" id="RU363108"/>
    </source>
</evidence>
<comment type="subcellular location">
    <subcellularLocation>
        <location evidence="1 8">Cell membrane</location>
        <topology evidence="1 8">Multi-pass membrane protein</topology>
    </subcellularLocation>
</comment>
<evidence type="ECO:0000256" key="3">
    <source>
        <dbReference type="ARBA" id="ARBA00022692"/>
    </source>
</evidence>
<feature type="transmembrane region" description="Helical" evidence="8">
    <location>
        <begin position="36"/>
        <end position="58"/>
    </location>
</feature>
<feature type="transmembrane region" description="Helical" evidence="8">
    <location>
        <begin position="243"/>
        <end position="262"/>
    </location>
</feature>
<proteinExistence type="inferred from homology"/>
<feature type="transmembrane region" description="Helical" evidence="8">
    <location>
        <begin position="6"/>
        <end position="24"/>
    </location>
</feature>
<evidence type="ECO:0000256" key="4">
    <source>
        <dbReference type="ARBA" id="ARBA00022989"/>
    </source>
</evidence>
<name>A0A9Q0S468_9DIPT</name>
<dbReference type="Pfam" id="PF08395">
    <property type="entry name" value="7tm_7"/>
    <property type="match status" value="1"/>
</dbReference>
<keyword evidence="10" id="KW-1185">Reference proteome</keyword>
<evidence type="ECO:0000256" key="1">
    <source>
        <dbReference type="ARBA" id="ARBA00004651"/>
    </source>
</evidence>
<dbReference type="OrthoDB" id="7762783at2759"/>
<dbReference type="EMBL" id="WJQU01000002">
    <property type="protein sequence ID" value="KAJ6642850.1"/>
    <property type="molecule type" value="Genomic_DNA"/>
</dbReference>
<evidence type="ECO:0000256" key="6">
    <source>
        <dbReference type="ARBA" id="ARBA00023170"/>
    </source>
</evidence>
<evidence type="ECO:0000256" key="7">
    <source>
        <dbReference type="ARBA" id="ARBA00023224"/>
    </source>
</evidence>
<evidence type="ECO:0000313" key="10">
    <source>
        <dbReference type="Proteomes" id="UP001151699"/>
    </source>
</evidence>
<keyword evidence="7 8" id="KW-0807">Transducer</keyword>
<dbReference type="AlphaFoldDB" id="A0A9Q0S468"/>
<feature type="transmembrane region" description="Helical" evidence="8">
    <location>
        <begin position="78"/>
        <end position="98"/>
    </location>
</feature>